<dbReference type="Pfam" id="PF01183">
    <property type="entry name" value="Glyco_hydro_25"/>
    <property type="match status" value="1"/>
</dbReference>
<organism evidence="13 14">
    <name type="scientific">Saccharothrix syringae</name>
    <name type="common">Nocardiopsis syringae</name>
    <dbReference type="NCBI Taxonomy" id="103733"/>
    <lineage>
        <taxon>Bacteria</taxon>
        <taxon>Bacillati</taxon>
        <taxon>Actinomycetota</taxon>
        <taxon>Actinomycetes</taxon>
        <taxon>Pseudonocardiales</taxon>
        <taxon>Pseudonocardiaceae</taxon>
        <taxon>Saccharothrix</taxon>
    </lineage>
</organism>
<dbReference type="GO" id="GO:0005576">
    <property type="term" value="C:extracellular region"/>
    <property type="evidence" value="ECO:0007669"/>
    <property type="project" value="UniProtKB-SubCell"/>
</dbReference>
<evidence type="ECO:0000256" key="11">
    <source>
        <dbReference type="ARBA" id="ARBA00055588"/>
    </source>
</evidence>
<dbReference type="AlphaFoldDB" id="A0A5Q0HF24"/>
<dbReference type="PANTHER" id="PTHR34135">
    <property type="entry name" value="LYSOZYME"/>
    <property type="match status" value="1"/>
</dbReference>
<dbReference type="InterPro" id="IPR018077">
    <property type="entry name" value="Glyco_hydro_fam25_subgr"/>
</dbReference>
<dbReference type="Gene3D" id="3.20.20.80">
    <property type="entry name" value="Glycosidases"/>
    <property type="match status" value="1"/>
</dbReference>
<accession>A0A5Q0HF24</accession>
<dbReference type="PROSITE" id="PS00953">
    <property type="entry name" value="GLYCOSYL_HYDROL_F25_1"/>
    <property type="match status" value="1"/>
</dbReference>
<dbReference type="Proteomes" id="UP000325787">
    <property type="component" value="Chromosome"/>
</dbReference>
<keyword evidence="6" id="KW-0929">Antimicrobial</keyword>
<dbReference type="GO" id="GO:0031640">
    <property type="term" value="P:killing of cells of another organism"/>
    <property type="evidence" value="ECO:0007669"/>
    <property type="project" value="UniProtKB-KW"/>
</dbReference>
<comment type="subcellular location">
    <subcellularLocation>
        <location evidence="2">Secreted</location>
    </subcellularLocation>
</comment>
<gene>
    <name evidence="13" type="ORF">EKG83_35355</name>
</gene>
<keyword evidence="14" id="KW-1185">Reference proteome</keyword>
<proteinExistence type="inferred from homology"/>
<evidence type="ECO:0000256" key="10">
    <source>
        <dbReference type="ARBA" id="ARBA00023295"/>
    </source>
</evidence>
<dbReference type="EMBL" id="CP034550">
    <property type="protein sequence ID" value="QFZ24699.1"/>
    <property type="molecule type" value="Genomic_DNA"/>
</dbReference>
<dbReference type="GO" id="GO:0042742">
    <property type="term" value="P:defense response to bacterium"/>
    <property type="evidence" value="ECO:0007669"/>
    <property type="project" value="UniProtKB-KW"/>
</dbReference>
<evidence type="ECO:0000256" key="4">
    <source>
        <dbReference type="ARBA" id="ARBA00012732"/>
    </source>
</evidence>
<evidence type="ECO:0000256" key="5">
    <source>
        <dbReference type="ARBA" id="ARBA00022525"/>
    </source>
</evidence>
<dbReference type="GO" id="GO:0003796">
    <property type="term" value="F:lysozyme activity"/>
    <property type="evidence" value="ECO:0007669"/>
    <property type="project" value="UniProtKB-EC"/>
</dbReference>
<name>A0A5Q0HF24_SACSY</name>
<dbReference type="GO" id="GO:0009253">
    <property type="term" value="P:peptidoglycan catabolic process"/>
    <property type="evidence" value="ECO:0007669"/>
    <property type="project" value="InterPro"/>
</dbReference>
<keyword evidence="5" id="KW-0964">Secreted</keyword>
<dbReference type="InterPro" id="IPR008270">
    <property type="entry name" value="Glyco_hydro_25_AS"/>
</dbReference>
<dbReference type="InterPro" id="IPR017853">
    <property type="entry name" value="GH"/>
</dbReference>
<evidence type="ECO:0000256" key="9">
    <source>
        <dbReference type="ARBA" id="ARBA00023157"/>
    </source>
</evidence>
<keyword evidence="8 12" id="KW-0378">Hydrolase</keyword>
<evidence type="ECO:0000256" key="6">
    <source>
        <dbReference type="ARBA" id="ARBA00022529"/>
    </source>
</evidence>
<evidence type="ECO:0000313" key="14">
    <source>
        <dbReference type="Proteomes" id="UP000325787"/>
    </source>
</evidence>
<comment type="similarity">
    <text evidence="3 12">Belongs to the glycosyl hydrolase 25 family.</text>
</comment>
<protein>
    <recommendedName>
        <fullName evidence="4 12">Lysozyme</fullName>
        <ecNumber evidence="4 12">3.2.1.17</ecNumber>
    </recommendedName>
</protein>
<dbReference type="GO" id="GO:0016998">
    <property type="term" value="P:cell wall macromolecule catabolic process"/>
    <property type="evidence" value="ECO:0007669"/>
    <property type="project" value="InterPro"/>
</dbReference>
<keyword evidence="7" id="KW-0081">Bacteriolytic enzyme</keyword>
<evidence type="ECO:0000256" key="1">
    <source>
        <dbReference type="ARBA" id="ARBA00000632"/>
    </source>
</evidence>
<evidence type="ECO:0000256" key="7">
    <source>
        <dbReference type="ARBA" id="ARBA00022638"/>
    </source>
</evidence>
<dbReference type="GO" id="GO:0016052">
    <property type="term" value="P:carbohydrate catabolic process"/>
    <property type="evidence" value="ECO:0007669"/>
    <property type="project" value="TreeGrafter"/>
</dbReference>
<evidence type="ECO:0000256" key="2">
    <source>
        <dbReference type="ARBA" id="ARBA00004613"/>
    </source>
</evidence>
<keyword evidence="10 12" id="KW-0326">Glycosidase</keyword>
<evidence type="ECO:0000313" key="13">
    <source>
        <dbReference type="EMBL" id="QFZ24699.1"/>
    </source>
</evidence>
<dbReference type="SMART" id="SM00641">
    <property type="entry name" value="Glyco_25"/>
    <property type="match status" value="1"/>
</dbReference>
<sequence>MRPDGDRLAGAQVAREGDQAAGSQIALHEPGQPVAASELQTTGPTVAGMDVSSHQGDVDWQHWWDQGMRFAYVKATEGTDYRNPYYDQQYHGSAAVGMIRGAYHFALPDRSDGATQANHFVDNGGGWSPDGITLPGALDVEYNPYGEDTCYGLTPDAMVEWIRQFAETYQARTGRWPVVYTSTLWWDRCTGLAGDFTDTSPVWVARYAAEIGPLPHRWAVHSIWQHSSAPIDQNVFNGTADDLAALARG</sequence>
<evidence type="ECO:0000256" key="8">
    <source>
        <dbReference type="ARBA" id="ARBA00022801"/>
    </source>
</evidence>
<dbReference type="CDD" id="cd06412">
    <property type="entry name" value="GH25_CH-type"/>
    <property type="match status" value="1"/>
</dbReference>
<dbReference type="InterPro" id="IPR002053">
    <property type="entry name" value="Glyco_hydro_25"/>
</dbReference>
<evidence type="ECO:0000256" key="12">
    <source>
        <dbReference type="RuleBase" id="RU361176"/>
    </source>
</evidence>
<reference evidence="14" key="1">
    <citation type="journal article" date="2021" name="Curr. Microbiol.">
        <title>Complete genome of nocamycin-producing strain Saccharothrix syringae NRRL B-16468 reveals the biosynthetic potential for secondary metabolites.</title>
        <authorList>
            <person name="Mo X."/>
            <person name="Yang S."/>
        </authorList>
    </citation>
    <scope>NUCLEOTIDE SEQUENCE [LARGE SCALE GENOMIC DNA]</scope>
    <source>
        <strain evidence="14">ATCC 51364 / DSM 43886 / JCM 6844 / KCTC 9398 / NBRC 14523 / NRRL B-16468 / INA 2240</strain>
    </source>
</reference>
<dbReference type="KEGG" id="ssyi:EKG83_35355"/>
<dbReference type="EC" id="3.2.1.17" evidence="4 12"/>
<dbReference type="PROSITE" id="PS51904">
    <property type="entry name" value="GLYCOSYL_HYDROL_F25_2"/>
    <property type="match status" value="1"/>
</dbReference>
<keyword evidence="9" id="KW-1015">Disulfide bond</keyword>
<evidence type="ECO:0000256" key="3">
    <source>
        <dbReference type="ARBA" id="ARBA00010646"/>
    </source>
</evidence>
<dbReference type="PANTHER" id="PTHR34135:SF2">
    <property type="entry name" value="LYSOZYME"/>
    <property type="match status" value="1"/>
</dbReference>
<comment type="catalytic activity">
    <reaction evidence="1 12">
        <text>Hydrolysis of (1-&gt;4)-beta-linkages between N-acetylmuramic acid and N-acetyl-D-glucosamine residues in a peptidoglycan and between N-acetyl-D-glucosamine residues in chitodextrins.</text>
        <dbReference type="EC" id="3.2.1.17"/>
    </reaction>
</comment>
<dbReference type="FunFam" id="3.20.20.80:FF:000060">
    <property type="entry name" value="Lysozyme M1"/>
    <property type="match status" value="1"/>
</dbReference>
<dbReference type="OrthoDB" id="287365at2"/>
<dbReference type="SUPFAM" id="SSF51445">
    <property type="entry name" value="(Trans)glycosidases"/>
    <property type="match status" value="1"/>
</dbReference>
<comment type="function">
    <text evidence="11">This enzyme has both lysozyme (acetylmuramidase) and diacetylmuramidase activities.</text>
</comment>